<gene>
    <name evidence="6" type="ORF">ACI43T_05115</name>
</gene>
<keyword evidence="7" id="KW-1185">Reference proteome</keyword>
<dbReference type="InterPro" id="IPR003825">
    <property type="entry name" value="Colicin-V_CvpA"/>
</dbReference>
<feature type="transmembrane region" description="Helical" evidence="5">
    <location>
        <begin position="65"/>
        <end position="88"/>
    </location>
</feature>
<comment type="subcellular location">
    <subcellularLocation>
        <location evidence="1">Membrane</location>
        <topology evidence="1">Multi-pass membrane protein</topology>
    </subcellularLocation>
</comment>
<dbReference type="PANTHER" id="PTHR36926:SF1">
    <property type="entry name" value="COLICIN V PRODUCTION PROTEIN"/>
    <property type="match status" value="1"/>
</dbReference>
<evidence type="ECO:0000256" key="5">
    <source>
        <dbReference type="SAM" id="Phobius"/>
    </source>
</evidence>
<dbReference type="Pfam" id="PF02674">
    <property type="entry name" value="Colicin_V"/>
    <property type="match status" value="1"/>
</dbReference>
<feature type="transmembrane region" description="Helical" evidence="5">
    <location>
        <begin position="33"/>
        <end position="53"/>
    </location>
</feature>
<comment type="caution">
    <text evidence="6">The sequence shown here is derived from an EMBL/GenBank/DDBJ whole genome shotgun (WGS) entry which is preliminary data.</text>
</comment>
<dbReference type="RefSeq" id="WP_009173908.1">
    <property type="nucleotide sequence ID" value="NZ_JBJGEB010000004.1"/>
</dbReference>
<dbReference type="InterPro" id="IPR052719">
    <property type="entry name" value="CvpA-like"/>
</dbReference>
<keyword evidence="3 5" id="KW-1133">Transmembrane helix</keyword>
<keyword evidence="4 5" id="KW-0472">Membrane</keyword>
<organism evidence="6 7">
    <name type="scientific">Neisseria oralis</name>
    <dbReference type="NCBI Taxonomy" id="1107316"/>
    <lineage>
        <taxon>Bacteria</taxon>
        <taxon>Pseudomonadati</taxon>
        <taxon>Pseudomonadota</taxon>
        <taxon>Betaproteobacteria</taxon>
        <taxon>Neisseriales</taxon>
        <taxon>Neisseriaceae</taxon>
        <taxon>Neisseria</taxon>
    </lineage>
</organism>
<evidence type="ECO:0000313" key="6">
    <source>
        <dbReference type="EMBL" id="MFK7641879.1"/>
    </source>
</evidence>
<evidence type="ECO:0000256" key="3">
    <source>
        <dbReference type="ARBA" id="ARBA00022989"/>
    </source>
</evidence>
<evidence type="ECO:0000313" key="7">
    <source>
        <dbReference type="Proteomes" id="UP001621964"/>
    </source>
</evidence>
<reference evidence="6 7" key="1">
    <citation type="submission" date="2024-11" db="EMBL/GenBank/DDBJ databases">
        <authorList>
            <person name="Mikucki A.G."/>
            <person name="Kahler C.M."/>
        </authorList>
    </citation>
    <scope>NUCLEOTIDE SEQUENCE [LARGE SCALE GENOMIC DNA]</scope>
    <source>
        <strain evidence="6 7">EXNM717</strain>
    </source>
</reference>
<evidence type="ECO:0000256" key="1">
    <source>
        <dbReference type="ARBA" id="ARBA00004141"/>
    </source>
</evidence>
<accession>A0ABW8Q2V5</accession>
<dbReference type="Proteomes" id="UP001621964">
    <property type="component" value="Unassembled WGS sequence"/>
</dbReference>
<evidence type="ECO:0000256" key="4">
    <source>
        <dbReference type="ARBA" id="ARBA00023136"/>
    </source>
</evidence>
<keyword evidence="2 5" id="KW-0812">Transmembrane</keyword>
<proteinExistence type="predicted"/>
<evidence type="ECO:0000256" key="2">
    <source>
        <dbReference type="ARBA" id="ARBA00022692"/>
    </source>
</evidence>
<name>A0ABW8Q2V5_9NEIS</name>
<protein>
    <submittedName>
        <fullName evidence="6">CvpA family protein</fullName>
    </submittedName>
</protein>
<dbReference type="PANTHER" id="PTHR36926">
    <property type="entry name" value="COLICIN V PRODUCTION PROTEIN"/>
    <property type="match status" value="1"/>
</dbReference>
<dbReference type="EMBL" id="JBJGEB010000004">
    <property type="protein sequence ID" value="MFK7641879.1"/>
    <property type="molecule type" value="Genomic_DNA"/>
</dbReference>
<feature type="transmembrane region" description="Helical" evidence="5">
    <location>
        <begin position="100"/>
        <end position="123"/>
    </location>
</feature>
<sequence>MTIIDMLAGCVILICVLMSMMRGAVAEAASLGIWVVAFFVAKGFAVPFADIAFKSFQPLLAKGLSFVMLFFGAWLVQRLLLALTTSALSAAGLGGVNRALGAMFGAVKGILLVTLVVMVCSLTDLPKTEGWRRSFSIPYFEYLAQSAVPYLPGKGLGEQAADTDMQLLQLNR</sequence>